<evidence type="ECO:0000313" key="9">
    <source>
        <dbReference type="Proteomes" id="UP001652582"/>
    </source>
</evidence>
<gene>
    <name evidence="10" type="primary">LOC112050768</name>
    <name evidence="11" type="synonym">LOC128198776</name>
    <name evidence="12" type="synonym">LOC128199403</name>
</gene>
<keyword evidence="4" id="KW-0540">Nuclease</keyword>
<dbReference type="GO" id="GO:0004518">
    <property type="term" value="F:nuclease activity"/>
    <property type="evidence" value="ECO:0007669"/>
    <property type="project" value="UniProtKB-KW"/>
</dbReference>
<dbReference type="PANTHER" id="PTHR22930:SF269">
    <property type="entry name" value="NUCLEASE HARBI1-LIKE PROTEIN"/>
    <property type="match status" value="1"/>
</dbReference>
<dbReference type="KEGG" id="bany:112050768"/>
<accession>A0A6J1ND96</accession>
<evidence type="ECO:0000313" key="11">
    <source>
        <dbReference type="RefSeq" id="XP_052741709.1"/>
    </source>
</evidence>
<dbReference type="OrthoDB" id="2668416at2759"/>
<keyword evidence="6" id="KW-0378">Hydrolase</keyword>
<dbReference type="RefSeq" id="XP_052741709.1">
    <property type="nucleotide sequence ID" value="XM_052885749.1"/>
</dbReference>
<dbReference type="PANTHER" id="PTHR22930">
    <property type="match status" value="1"/>
</dbReference>
<dbReference type="Pfam" id="PF13359">
    <property type="entry name" value="DDE_Tnp_4"/>
    <property type="match status" value="1"/>
</dbReference>
<dbReference type="Proteomes" id="UP001652582">
    <property type="component" value="Chromosome 15"/>
</dbReference>
<evidence type="ECO:0000256" key="3">
    <source>
        <dbReference type="ARBA" id="ARBA00006958"/>
    </source>
</evidence>
<dbReference type="RefSeq" id="XP_052744684.1">
    <property type="nucleotide sequence ID" value="XM_052888724.1"/>
</dbReference>
<keyword evidence="9" id="KW-1185">Reference proteome</keyword>
<sequence length="386" mass="44421">MDIFEVIGILEALKEDKRKHWVHPLYKKRLSIGQFHTLYPELRKHPEKFYDYFNMTSHTFDELLKSITQYIAKNNITRDTLCPEERLTITLRFLSSGLSYRKIAQEFLVGKSTVSKIISETACIIWDILQPQEMPEPSEELWLEIAKRYYKKTNYPNCIGSIDGKHIRIRKPPKSGSNYFNYKKFFSIVLLAVADANCSFIAIDVGACGRNADSNIFKESGFGKKLACGSLKIPNSTKLPNSNGLPQPFVFLGDEAFGLQKHILRPFPNKSLNKEERIYNYRHSRARRCVECAFGILTSKWRVLHTPIATNVNTTIAIVKAVCILHNFVIAREQAQYAHISRRTSTTLTSSRSQIITVSNSGKTTRENFKNYFLNEGKLSWQEKYL</sequence>
<evidence type="ECO:0000256" key="6">
    <source>
        <dbReference type="ARBA" id="ARBA00022801"/>
    </source>
</evidence>
<evidence type="ECO:0000259" key="8">
    <source>
        <dbReference type="Pfam" id="PF13359"/>
    </source>
</evidence>
<dbReference type="InterPro" id="IPR027806">
    <property type="entry name" value="HARBI1_dom"/>
</dbReference>
<keyword evidence="5" id="KW-0479">Metal-binding</keyword>
<name>A0A6J1ND96_BICAN</name>
<evidence type="ECO:0000256" key="4">
    <source>
        <dbReference type="ARBA" id="ARBA00022722"/>
    </source>
</evidence>
<keyword evidence="7" id="KW-0539">Nucleus</keyword>
<dbReference type="Proteomes" id="UP001652582">
    <property type="component" value="Chromosome 23"/>
</dbReference>
<evidence type="ECO:0000313" key="12">
    <source>
        <dbReference type="RefSeq" id="XP_052744684.1"/>
    </source>
</evidence>
<dbReference type="InterPro" id="IPR045249">
    <property type="entry name" value="HARBI1-like"/>
</dbReference>
<protein>
    <submittedName>
        <fullName evidence="10">Protein ALP1-like</fullName>
    </submittedName>
    <submittedName>
        <fullName evidence="11">Uncharacterized protein LOC128198776</fullName>
    </submittedName>
    <submittedName>
        <fullName evidence="12">Uncharacterized protein LOC128199403</fullName>
    </submittedName>
</protein>
<dbReference type="GO" id="GO:0005634">
    <property type="term" value="C:nucleus"/>
    <property type="evidence" value="ECO:0007669"/>
    <property type="project" value="UniProtKB-SubCell"/>
</dbReference>
<evidence type="ECO:0000313" key="10">
    <source>
        <dbReference type="RefSeq" id="XP_023944879.1"/>
    </source>
</evidence>
<reference evidence="10" key="1">
    <citation type="submission" date="2025-04" db="UniProtKB">
        <authorList>
            <consortium name="RefSeq"/>
        </authorList>
    </citation>
    <scope>IDENTIFICATION</scope>
</reference>
<evidence type="ECO:0000256" key="1">
    <source>
        <dbReference type="ARBA" id="ARBA00001968"/>
    </source>
</evidence>
<dbReference type="RefSeq" id="XP_023944879.1">
    <property type="nucleotide sequence ID" value="XM_024089111.1"/>
</dbReference>
<dbReference type="GO" id="GO:0046872">
    <property type="term" value="F:metal ion binding"/>
    <property type="evidence" value="ECO:0007669"/>
    <property type="project" value="UniProtKB-KW"/>
</dbReference>
<evidence type="ECO:0000256" key="7">
    <source>
        <dbReference type="ARBA" id="ARBA00023242"/>
    </source>
</evidence>
<proteinExistence type="inferred from homology"/>
<dbReference type="AlphaFoldDB" id="A0A6J1ND96"/>
<evidence type="ECO:0000256" key="5">
    <source>
        <dbReference type="ARBA" id="ARBA00022723"/>
    </source>
</evidence>
<feature type="domain" description="DDE Tnp4" evidence="8">
    <location>
        <begin position="162"/>
        <end position="327"/>
    </location>
</feature>
<evidence type="ECO:0000256" key="2">
    <source>
        <dbReference type="ARBA" id="ARBA00004123"/>
    </source>
</evidence>
<dbReference type="GeneID" id="112050768"/>
<comment type="similarity">
    <text evidence="3">Belongs to the HARBI1 family.</text>
</comment>
<dbReference type="GO" id="GO:0016787">
    <property type="term" value="F:hydrolase activity"/>
    <property type="evidence" value="ECO:0007669"/>
    <property type="project" value="UniProtKB-KW"/>
</dbReference>
<organism evidence="9 10">
    <name type="scientific">Bicyclus anynana</name>
    <name type="common">Squinting bush brown butterfly</name>
    <dbReference type="NCBI Taxonomy" id="110368"/>
    <lineage>
        <taxon>Eukaryota</taxon>
        <taxon>Metazoa</taxon>
        <taxon>Ecdysozoa</taxon>
        <taxon>Arthropoda</taxon>
        <taxon>Hexapoda</taxon>
        <taxon>Insecta</taxon>
        <taxon>Pterygota</taxon>
        <taxon>Neoptera</taxon>
        <taxon>Endopterygota</taxon>
        <taxon>Lepidoptera</taxon>
        <taxon>Glossata</taxon>
        <taxon>Ditrysia</taxon>
        <taxon>Papilionoidea</taxon>
        <taxon>Nymphalidae</taxon>
        <taxon>Satyrinae</taxon>
        <taxon>Satyrini</taxon>
        <taxon>Mycalesina</taxon>
        <taxon>Bicyclus</taxon>
    </lineage>
</organism>
<comment type="cofactor">
    <cofactor evidence="1">
        <name>a divalent metal cation</name>
        <dbReference type="ChEBI" id="CHEBI:60240"/>
    </cofactor>
</comment>
<comment type="subcellular location">
    <subcellularLocation>
        <location evidence="2">Nucleus</location>
    </subcellularLocation>
</comment>